<dbReference type="KEGG" id="mva:Mvan_3866"/>
<keyword evidence="3" id="KW-1185">Reference proteome</keyword>
<dbReference type="EMBL" id="CP000511">
    <property type="protein sequence ID" value="ABM14647.1"/>
    <property type="molecule type" value="Genomic_DNA"/>
</dbReference>
<evidence type="ECO:0000313" key="2">
    <source>
        <dbReference type="EMBL" id="ABM14647.1"/>
    </source>
</evidence>
<sequence length="109" mass="12933">MQQWIQFDRGRRRGKAPQRDTGIRRPDPVVNRRNANRRLRDVRHSPGHRSRHPADRFDHRSGSTRHRRIDDRRQQPGRTHRHRSGRGVRAAMLLSWRRGPLKCVVGQAS</sequence>
<accession>A1TBU7</accession>
<feature type="compositionally biased region" description="Basic and acidic residues" evidence="1">
    <location>
        <begin position="52"/>
        <end position="61"/>
    </location>
</feature>
<gene>
    <name evidence="2" type="ordered locus">Mvan_3866</name>
</gene>
<evidence type="ECO:0000313" key="3">
    <source>
        <dbReference type="Proteomes" id="UP000009159"/>
    </source>
</evidence>
<proteinExistence type="predicted"/>
<dbReference type="Proteomes" id="UP000009159">
    <property type="component" value="Chromosome"/>
</dbReference>
<dbReference type="HOGENOM" id="CLU_2181005_0_0_11"/>
<protein>
    <submittedName>
        <fullName evidence="2">Uncharacterized protein</fullName>
    </submittedName>
</protein>
<organism evidence="2 3">
    <name type="scientific">Mycolicibacterium vanbaalenii (strain DSM 7251 / JCM 13017 / BCRC 16820 / KCTC 9966 / NRRL B-24157 / PYR-1)</name>
    <name type="common">Mycobacterium vanbaalenii</name>
    <dbReference type="NCBI Taxonomy" id="350058"/>
    <lineage>
        <taxon>Bacteria</taxon>
        <taxon>Bacillati</taxon>
        <taxon>Actinomycetota</taxon>
        <taxon>Actinomycetes</taxon>
        <taxon>Mycobacteriales</taxon>
        <taxon>Mycobacteriaceae</taxon>
        <taxon>Mycolicibacterium</taxon>
    </lineage>
</organism>
<reference evidence="2" key="1">
    <citation type="submission" date="2006-12" db="EMBL/GenBank/DDBJ databases">
        <title>Complete sequence of Mycobacterium vanbaalenii PYR-1.</title>
        <authorList>
            <consortium name="US DOE Joint Genome Institute"/>
            <person name="Copeland A."/>
            <person name="Lucas S."/>
            <person name="Lapidus A."/>
            <person name="Barry K."/>
            <person name="Detter J.C."/>
            <person name="Glavina del Rio T."/>
            <person name="Hammon N."/>
            <person name="Israni S."/>
            <person name="Dalin E."/>
            <person name="Tice H."/>
            <person name="Pitluck S."/>
            <person name="Singan V."/>
            <person name="Schmutz J."/>
            <person name="Larimer F."/>
            <person name="Land M."/>
            <person name="Hauser L."/>
            <person name="Kyrpides N."/>
            <person name="Anderson I.J."/>
            <person name="Miller C."/>
            <person name="Richardson P."/>
        </authorList>
    </citation>
    <scope>NUCLEOTIDE SEQUENCE [LARGE SCALE GENOMIC DNA]</scope>
    <source>
        <strain evidence="2">PYR-1</strain>
    </source>
</reference>
<name>A1TBU7_MYCVP</name>
<feature type="region of interest" description="Disordered" evidence="1">
    <location>
        <begin position="1"/>
        <end position="89"/>
    </location>
</feature>
<dbReference type="AlphaFoldDB" id="A1TBU7"/>
<evidence type="ECO:0000256" key="1">
    <source>
        <dbReference type="SAM" id="MobiDB-lite"/>
    </source>
</evidence>
<feature type="compositionally biased region" description="Basic and acidic residues" evidence="1">
    <location>
        <begin position="17"/>
        <end position="27"/>
    </location>
</feature>